<sequence length="66" mass="7229">MERSIPGAYKVGGRHVRKPTGLPRDSSLRIDKAPGISFSCREAQTVGSKYRPMVSRAPEKRATICA</sequence>
<evidence type="ECO:0000313" key="2">
    <source>
        <dbReference type="EMBL" id="CDX49548.1"/>
    </source>
</evidence>
<name>A0A0K2VN91_MESPL</name>
<gene>
    <name evidence="2" type="ORF">MPL1032_100105</name>
</gene>
<proteinExistence type="predicted"/>
<evidence type="ECO:0000313" key="3">
    <source>
        <dbReference type="Proteomes" id="UP000182888"/>
    </source>
</evidence>
<accession>A0A0K2VN91</accession>
<protein>
    <submittedName>
        <fullName evidence="2">Uncharacterized protein</fullName>
    </submittedName>
</protein>
<evidence type="ECO:0000256" key="1">
    <source>
        <dbReference type="SAM" id="MobiDB-lite"/>
    </source>
</evidence>
<reference evidence="3" key="1">
    <citation type="submission" date="2014-08" db="EMBL/GenBank/DDBJ databases">
        <authorList>
            <person name="Edwards T."/>
        </authorList>
    </citation>
    <scope>NUCLEOTIDE SEQUENCE [LARGE SCALE GENOMIC DNA]</scope>
</reference>
<dbReference type="EMBL" id="CCND01000002">
    <property type="protein sequence ID" value="CDX49548.1"/>
    <property type="molecule type" value="Genomic_DNA"/>
</dbReference>
<feature type="region of interest" description="Disordered" evidence="1">
    <location>
        <begin position="1"/>
        <end position="28"/>
    </location>
</feature>
<organism evidence="2 3">
    <name type="scientific">Mesorhizobium plurifarium</name>
    <dbReference type="NCBI Taxonomy" id="69974"/>
    <lineage>
        <taxon>Bacteria</taxon>
        <taxon>Pseudomonadati</taxon>
        <taxon>Pseudomonadota</taxon>
        <taxon>Alphaproteobacteria</taxon>
        <taxon>Hyphomicrobiales</taxon>
        <taxon>Phyllobacteriaceae</taxon>
        <taxon>Mesorhizobium</taxon>
    </lineage>
</organism>
<dbReference type="Proteomes" id="UP000182888">
    <property type="component" value="Unassembled WGS sequence"/>
</dbReference>
<dbReference type="AlphaFoldDB" id="A0A0K2VN91"/>